<dbReference type="Gene3D" id="1.10.1760.20">
    <property type="match status" value="1"/>
</dbReference>
<dbReference type="AlphaFoldDB" id="A0AAX2ZBF7"/>
<keyword evidence="4 7" id="KW-0812">Transmembrane</keyword>
<evidence type="ECO:0000256" key="7">
    <source>
        <dbReference type="SAM" id="Phobius"/>
    </source>
</evidence>
<feature type="transmembrane region" description="Helical" evidence="7">
    <location>
        <begin position="316"/>
        <end position="336"/>
    </location>
</feature>
<organism evidence="9 10">
    <name type="scientific">Terrisporobacter hibernicus</name>
    <dbReference type="NCBI Taxonomy" id="2813371"/>
    <lineage>
        <taxon>Bacteria</taxon>
        <taxon>Bacillati</taxon>
        <taxon>Bacillota</taxon>
        <taxon>Clostridia</taxon>
        <taxon>Peptostreptococcales</taxon>
        <taxon>Peptostreptococcaceae</taxon>
        <taxon>Terrisporobacter</taxon>
    </lineage>
</organism>
<feature type="transmembrane region" description="Helical" evidence="7">
    <location>
        <begin position="152"/>
        <end position="173"/>
    </location>
</feature>
<keyword evidence="3" id="KW-1003">Cell membrane</keyword>
<evidence type="ECO:0000313" key="9">
    <source>
        <dbReference type="EMBL" id="UEL46643.1"/>
    </source>
</evidence>
<dbReference type="InterPro" id="IPR002751">
    <property type="entry name" value="CbiM/NikMN"/>
</dbReference>
<dbReference type="Proteomes" id="UP001198983">
    <property type="component" value="Chromosome"/>
</dbReference>
<evidence type="ECO:0000256" key="1">
    <source>
        <dbReference type="ARBA" id="ARBA00004651"/>
    </source>
</evidence>
<comment type="subcellular location">
    <subcellularLocation>
        <location evidence="1">Cell membrane</location>
        <topology evidence="1">Multi-pass membrane protein</topology>
    </subcellularLocation>
</comment>
<keyword evidence="5 7" id="KW-1133">Transmembrane helix</keyword>
<evidence type="ECO:0000256" key="3">
    <source>
        <dbReference type="ARBA" id="ARBA00022475"/>
    </source>
</evidence>
<feature type="transmembrane region" description="Helical" evidence="7">
    <location>
        <begin position="84"/>
        <end position="110"/>
    </location>
</feature>
<evidence type="ECO:0000256" key="4">
    <source>
        <dbReference type="ARBA" id="ARBA00022692"/>
    </source>
</evidence>
<dbReference type="Pfam" id="PF01891">
    <property type="entry name" value="CbiM"/>
    <property type="match status" value="1"/>
</dbReference>
<feature type="domain" description="PDGLE" evidence="8">
    <location>
        <begin position="239"/>
        <end position="336"/>
    </location>
</feature>
<gene>
    <name evidence="9" type="ORF">JW646_13470</name>
</gene>
<evidence type="ECO:0000256" key="5">
    <source>
        <dbReference type="ARBA" id="ARBA00022989"/>
    </source>
</evidence>
<keyword evidence="6 7" id="KW-0472">Membrane</keyword>
<evidence type="ECO:0000313" key="10">
    <source>
        <dbReference type="Proteomes" id="UP001198983"/>
    </source>
</evidence>
<feature type="transmembrane region" description="Helical" evidence="7">
    <location>
        <begin position="193"/>
        <end position="215"/>
    </location>
</feature>
<reference evidence="9 10" key="1">
    <citation type="journal article" date="2023" name="Int. J. Syst. Evol. Microbiol.">
        <title>Terrisporobacter hibernicus sp. nov., isolated from bovine faeces in Northern Ireland.</title>
        <authorList>
            <person name="Mitchell M."/>
            <person name="Nguyen S.V."/>
            <person name="Connor M."/>
            <person name="Fairley D.J."/>
            <person name="Donoghue O."/>
            <person name="Marshall H."/>
            <person name="Koolman L."/>
            <person name="McMullan G."/>
            <person name="Schaffer K.E."/>
            <person name="McGrath J.W."/>
            <person name="Fanning S."/>
        </authorList>
    </citation>
    <scope>NUCLEOTIDE SEQUENCE [LARGE SCALE GENOMIC DNA]</scope>
    <source>
        <strain evidence="9 10">MCA3</strain>
    </source>
</reference>
<accession>A0AAX2ZBF7</accession>
<feature type="transmembrane region" description="Helical" evidence="7">
    <location>
        <begin position="236"/>
        <end position="259"/>
    </location>
</feature>
<dbReference type="RefSeq" id="WP_228415435.1">
    <property type="nucleotide sequence ID" value="NZ_CP081135.1"/>
</dbReference>
<protein>
    <submittedName>
        <fullName evidence="9">Energy-coupling factor ABC transporter permease</fullName>
    </submittedName>
</protein>
<keyword evidence="2" id="KW-0813">Transport</keyword>
<dbReference type="PANTHER" id="PTHR34229:SF1">
    <property type="entry name" value="METAL TRANSPORT PROTEIN HI_1621-RELATED"/>
    <property type="match status" value="1"/>
</dbReference>
<dbReference type="GO" id="GO:0005886">
    <property type="term" value="C:plasma membrane"/>
    <property type="evidence" value="ECO:0007669"/>
    <property type="project" value="UniProtKB-SubCell"/>
</dbReference>
<evidence type="ECO:0000259" key="8">
    <source>
        <dbReference type="Pfam" id="PF13190"/>
    </source>
</evidence>
<feature type="transmembrane region" description="Helical" evidence="7">
    <location>
        <begin position="116"/>
        <end position="140"/>
    </location>
</feature>
<evidence type="ECO:0000256" key="2">
    <source>
        <dbReference type="ARBA" id="ARBA00022448"/>
    </source>
</evidence>
<dbReference type="Pfam" id="PF13190">
    <property type="entry name" value="PDGLE"/>
    <property type="match status" value="1"/>
</dbReference>
<keyword evidence="10" id="KW-1185">Reference proteome</keyword>
<dbReference type="PANTHER" id="PTHR34229">
    <property type="entry name" value="METAL TRANSPORT PROTEIN HI_1621-RELATED"/>
    <property type="match status" value="1"/>
</dbReference>
<proteinExistence type="predicted"/>
<dbReference type="KEGG" id="tem:JW646_13470"/>
<dbReference type="InterPro" id="IPR025937">
    <property type="entry name" value="PDGLE_dom"/>
</dbReference>
<sequence>MHMADALLSPVVGGTMWVAAAATMGYCCKKLSQEEKGYKLKNPESMDLQKKIPLMGVLGAFVFASQMINFTIPGTGSSGHIGGGILLASLLGPEAGFLTIASVLLIQCLFFADGGILALGCNMINMGLFACFIGFPFIYSKILKKGFTPTKIMVASILAVVISLQLGAFGVVMETTLSGVSELPFSTFVMLMQPIHLAIGAIEGIMTGLVLVFIYNAKPELLIGYNGDKHVEGKASIKSIVITLAVVTVLIGGGLSLYASSNPDGLEWAIQNITGSDELERTNSVNETLGGVQEKVAFLPDYAFKSDGENTMGTTVSGVVGSAITLGLCGVIAFGLSKAKKKETNE</sequence>
<feature type="transmembrane region" description="Helical" evidence="7">
    <location>
        <begin position="52"/>
        <end position="72"/>
    </location>
</feature>
<dbReference type="EMBL" id="CP081135">
    <property type="protein sequence ID" value="UEL46643.1"/>
    <property type="molecule type" value="Genomic_DNA"/>
</dbReference>
<dbReference type="GO" id="GO:0000041">
    <property type="term" value="P:transition metal ion transport"/>
    <property type="evidence" value="ECO:0007669"/>
    <property type="project" value="InterPro"/>
</dbReference>
<name>A0AAX2ZBF7_9FIRM</name>
<evidence type="ECO:0000256" key="6">
    <source>
        <dbReference type="ARBA" id="ARBA00023136"/>
    </source>
</evidence>